<organism evidence="6 7">
    <name type="scientific">Allokutzneria multivorans</name>
    <dbReference type="NCBI Taxonomy" id="1142134"/>
    <lineage>
        <taxon>Bacteria</taxon>
        <taxon>Bacillati</taxon>
        <taxon>Actinomycetota</taxon>
        <taxon>Actinomycetes</taxon>
        <taxon>Pseudonocardiales</taxon>
        <taxon>Pseudonocardiaceae</taxon>
        <taxon>Allokutzneria</taxon>
    </lineage>
</organism>
<dbReference type="EMBL" id="BAABAL010000018">
    <property type="protein sequence ID" value="GAA4023712.1"/>
    <property type="molecule type" value="Genomic_DNA"/>
</dbReference>
<proteinExistence type="predicted"/>
<dbReference type="SUPFAM" id="SSF46689">
    <property type="entry name" value="Homeodomain-like"/>
    <property type="match status" value="1"/>
</dbReference>
<dbReference type="InterPro" id="IPR050109">
    <property type="entry name" value="HTH-type_TetR-like_transc_reg"/>
</dbReference>
<reference evidence="7" key="1">
    <citation type="journal article" date="2019" name="Int. J. Syst. Evol. Microbiol.">
        <title>The Global Catalogue of Microorganisms (GCM) 10K type strain sequencing project: providing services to taxonomists for standard genome sequencing and annotation.</title>
        <authorList>
            <consortium name="The Broad Institute Genomics Platform"/>
            <consortium name="The Broad Institute Genome Sequencing Center for Infectious Disease"/>
            <person name="Wu L."/>
            <person name="Ma J."/>
        </authorList>
    </citation>
    <scope>NUCLEOTIDE SEQUENCE [LARGE SCALE GENOMIC DNA]</scope>
    <source>
        <strain evidence="7">JCM 17342</strain>
    </source>
</reference>
<dbReference type="RefSeq" id="WP_344880683.1">
    <property type="nucleotide sequence ID" value="NZ_BAABAL010000018.1"/>
</dbReference>
<evidence type="ECO:0000313" key="6">
    <source>
        <dbReference type="EMBL" id="GAA4023712.1"/>
    </source>
</evidence>
<dbReference type="Proteomes" id="UP001501747">
    <property type="component" value="Unassembled WGS sequence"/>
</dbReference>
<evidence type="ECO:0000256" key="3">
    <source>
        <dbReference type="ARBA" id="ARBA00023163"/>
    </source>
</evidence>
<dbReference type="SUPFAM" id="SSF48498">
    <property type="entry name" value="Tetracyclin repressor-like, C-terminal domain"/>
    <property type="match status" value="1"/>
</dbReference>
<feature type="DNA-binding region" description="H-T-H motif" evidence="4">
    <location>
        <begin position="25"/>
        <end position="44"/>
    </location>
</feature>
<dbReference type="InterPro" id="IPR009057">
    <property type="entry name" value="Homeodomain-like_sf"/>
</dbReference>
<sequence>MTETRTRLLDAASDIVVRDGAQHLTLDAVAERAGVSKGGLLYHFRSKNALVEAMVQRVVAEFDIAMEATPGQPRAVTRAYLTATIGREWSPSGDSDSDRLVSALFAATLVEPSALEPLRAMYARWQERLEEDGIDPAVATLVRMAVDGWWLSRLVGLAPPGPDLHPQVFALLSELIDREDS</sequence>
<evidence type="ECO:0000259" key="5">
    <source>
        <dbReference type="PROSITE" id="PS50977"/>
    </source>
</evidence>
<dbReference type="InterPro" id="IPR041479">
    <property type="entry name" value="TetR_CgmR_C"/>
</dbReference>
<protein>
    <submittedName>
        <fullName evidence="6">TetR/AcrR family transcriptional regulator</fullName>
    </submittedName>
</protein>
<dbReference type="PROSITE" id="PS50977">
    <property type="entry name" value="HTH_TETR_2"/>
    <property type="match status" value="1"/>
</dbReference>
<evidence type="ECO:0000256" key="2">
    <source>
        <dbReference type="ARBA" id="ARBA00023125"/>
    </source>
</evidence>
<evidence type="ECO:0000256" key="4">
    <source>
        <dbReference type="PROSITE-ProRule" id="PRU00335"/>
    </source>
</evidence>
<dbReference type="Pfam" id="PF00440">
    <property type="entry name" value="TetR_N"/>
    <property type="match status" value="1"/>
</dbReference>
<keyword evidence="1" id="KW-0805">Transcription regulation</keyword>
<dbReference type="InterPro" id="IPR036271">
    <property type="entry name" value="Tet_transcr_reg_TetR-rel_C_sf"/>
</dbReference>
<dbReference type="Pfam" id="PF17937">
    <property type="entry name" value="TetR_C_28"/>
    <property type="match status" value="1"/>
</dbReference>
<accession>A0ABP7TC28</accession>
<keyword evidence="3" id="KW-0804">Transcription</keyword>
<name>A0ABP7TC28_9PSEU</name>
<dbReference type="PANTHER" id="PTHR30055">
    <property type="entry name" value="HTH-TYPE TRANSCRIPTIONAL REGULATOR RUTR"/>
    <property type="match status" value="1"/>
</dbReference>
<dbReference type="InterPro" id="IPR001647">
    <property type="entry name" value="HTH_TetR"/>
</dbReference>
<feature type="domain" description="HTH tetR-type" evidence="5">
    <location>
        <begin position="2"/>
        <end position="62"/>
    </location>
</feature>
<dbReference type="PANTHER" id="PTHR30055:SF234">
    <property type="entry name" value="HTH-TYPE TRANSCRIPTIONAL REGULATOR BETI"/>
    <property type="match status" value="1"/>
</dbReference>
<keyword evidence="7" id="KW-1185">Reference proteome</keyword>
<evidence type="ECO:0000313" key="7">
    <source>
        <dbReference type="Proteomes" id="UP001501747"/>
    </source>
</evidence>
<dbReference type="PRINTS" id="PR00455">
    <property type="entry name" value="HTHTETR"/>
</dbReference>
<evidence type="ECO:0000256" key="1">
    <source>
        <dbReference type="ARBA" id="ARBA00023015"/>
    </source>
</evidence>
<dbReference type="Gene3D" id="1.10.357.10">
    <property type="entry name" value="Tetracycline Repressor, domain 2"/>
    <property type="match status" value="1"/>
</dbReference>
<gene>
    <name evidence="6" type="ORF">GCM10022247_55150</name>
</gene>
<keyword evidence="2 4" id="KW-0238">DNA-binding</keyword>
<comment type="caution">
    <text evidence="6">The sequence shown here is derived from an EMBL/GenBank/DDBJ whole genome shotgun (WGS) entry which is preliminary data.</text>
</comment>